<name>A0A0E0NVI2_ORYRU</name>
<dbReference type="Gramene" id="ORUFI03G19250.1">
    <property type="protein sequence ID" value="ORUFI03G19250.1"/>
    <property type="gene ID" value="ORUFI03G19250"/>
</dbReference>
<evidence type="ECO:0000313" key="2">
    <source>
        <dbReference type="Proteomes" id="UP000008022"/>
    </source>
</evidence>
<reference evidence="1" key="2">
    <citation type="submission" date="2015-06" db="UniProtKB">
        <authorList>
            <consortium name="EnsemblPlants"/>
        </authorList>
    </citation>
    <scope>IDENTIFICATION</scope>
</reference>
<dbReference type="Proteomes" id="UP000008022">
    <property type="component" value="Unassembled WGS sequence"/>
</dbReference>
<sequence length="96" mass="10506">MAREEFRLMETPEQWAAACRPTSSAARVVRRIHCTSPDIAASCAPSPTSSWRPAPPTRSGVWVLEDYSDPRSSWRLRWKIDYSCGAAGVLGGPDGA</sequence>
<protein>
    <submittedName>
        <fullName evidence="1">Uncharacterized protein</fullName>
    </submittedName>
</protein>
<organism evidence="1 2">
    <name type="scientific">Oryza rufipogon</name>
    <name type="common">Brownbeard rice</name>
    <name type="synonym">Asian wild rice</name>
    <dbReference type="NCBI Taxonomy" id="4529"/>
    <lineage>
        <taxon>Eukaryota</taxon>
        <taxon>Viridiplantae</taxon>
        <taxon>Streptophyta</taxon>
        <taxon>Embryophyta</taxon>
        <taxon>Tracheophyta</taxon>
        <taxon>Spermatophyta</taxon>
        <taxon>Magnoliopsida</taxon>
        <taxon>Liliopsida</taxon>
        <taxon>Poales</taxon>
        <taxon>Poaceae</taxon>
        <taxon>BOP clade</taxon>
        <taxon>Oryzoideae</taxon>
        <taxon>Oryzeae</taxon>
        <taxon>Oryzinae</taxon>
        <taxon>Oryza</taxon>
    </lineage>
</organism>
<accession>A0A0E0NVI2</accession>
<proteinExistence type="predicted"/>
<evidence type="ECO:0000313" key="1">
    <source>
        <dbReference type="EnsemblPlants" id="ORUFI03G19250.1"/>
    </source>
</evidence>
<reference evidence="2" key="1">
    <citation type="submission" date="2013-06" db="EMBL/GenBank/DDBJ databases">
        <authorList>
            <person name="Zhao Q."/>
        </authorList>
    </citation>
    <scope>NUCLEOTIDE SEQUENCE</scope>
    <source>
        <strain evidence="2">cv. W1943</strain>
    </source>
</reference>
<dbReference type="AlphaFoldDB" id="A0A0E0NVI2"/>
<keyword evidence="2" id="KW-1185">Reference proteome</keyword>
<dbReference type="EnsemblPlants" id="ORUFI03G19250.1">
    <property type="protein sequence ID" value="ORUFI03G19250.1"/>
    <property type="gene ID" value="ORUFI03G19250"/>
</dbReference>
<dbReference type="HOGENOM" id="CLU_2363416_0_0_1"/>